<dbReference type="AlphaFoldDB" id="A0A9W2YWN6"/>
<dbReference type="SMART" id="SM00034">
    <property type="entry name" value="CLECT"/>
    <property type="match status" value="3"/>
</dbReference>
<accession>A0A9W2YWN6</accession>
<organism evidence="5 6">
    <name type="scientific">Biomphalaria glabrata</name>
    <name type="common">Bloodfluke planorb</name>
    <name type="synonym">Freshwater snail</name>
    <dbReference type="NCBI Taxonomy" id="6526"/>
    <lineage>
        <taxon>Eukaryota</taxon>
        <taxon>Metazoa</taxon>
        <taxon>Spiralia</taxon>
        <taxon>Lophotrochozoa</taxon>
        <taxon>Mollusca</taxon>
        <taxon>Gastropoda</taxon>
        <taxon>Heterobranchia</taxon>
        <taxon>Euthyneura</taxon>
        <taxon>Panpulmonata</taxon>
        <taxon>Hygrophila</taxon>
        <taxon>Lymnaeoidea</taxon>
        <taxon>Planorbidae</taxon>
        <taxon>Biomphalaria</taxon>
    </lineage>
</organism>
<dbReference type="PROSITE" id="PS00615">
    <property type="entry name" value="C_TYPE_LECTIN_1"/>
    <property type="match status" value="1"/>
</dbReference>
<dbReference type="InterPro" id="IPR016186">
    <property type="entry name" value="C-type_lectin-like/link_sf"/>
</dbReference>
<evidence type="ECO:0000313" key="5">
    <source>
        <dbReference type="Proteomes" id="UP001165740"/>
    </source>
</evidence>
<dbReference type="GeneID" id="106060963"/>
<dbReference type="GO" id="GO:0030246">
    <property type="term" value="F:carbohydrate binding"/>
    <property type="evidence" value="ECO:0007669"/>
    <property type="project" value="UniProtKB-KW"/>
</dbReference>
<evidence type="ECO:0000256" key="1">
    <source>
        <dbReference type="ARBA" id="ARBA00022734"/>
    </source>
</evidence>
<feature type="domain" description="C-type lectin" evidence="4">
    <location>
        <begin position="424"/>
        <end position="539"/>
    </location>
</feature>
<dbReference type="PANTHER" id="PTHR22799:SF6">
    <property type="entry name" value="C-TYPE LECTIN DOMAIN FAMILY 4 MEMBER M-LIKE"/>
    <property type="match status" value="1"/>
</dbReference>
<sequence length="961" mass="109184">MEFMVKAVSICLALNILMNVIANVDCVHPCSMIKDSVLIDTKCLMLIKLTLTWNDSKSYCEDTFHGSIPFNARVDVIKAASNLMNQNNADYAWTHQNETCKAISKSENVFVSQKCEEKHEFFCYLDFKGLEHLDDPCYPWRSALFSNGTCFKLFNVNLSLPNATSHCTLCNSTLLETPGDDEKIVLLKFLQNITTSSVWVRARRENVNLYGGLFDFKLTWESTNSRLQSKLPLYDVIISNTTDNECVLMNANNTTFYNEACDQENAFVCARVDPCSPFMESSYLPGRCLVLVRHLATWNQSKAFCESFHGGSLAELIFEEERSKTFDLINYFSWCDAAWIALTNIRSDRHFGWAYSQARAINIPWGNAEPNNNLGIDHCVEAVQSRTLNDNKCDTNREFICDIEINYLEPATDACYPWQIAAYNNGTCVKLFDVQITWQKAQKFCEKFGGKLFEMSTPEKSVFVITLYNGIAPGKDVWVGARQTDNEFNWTSNAETVFSNWLADGVQQLSGDTTESCLYLSNGRLYVTQCNSEKSFICEKGENNVCPNRLYNKGKCLKCVDILSTWNDAQKECWNQGGLLAEQTTIADASELLSKYKDELVWAGKSKNMLWNSITRDWTGENNENIKYNSICQTAATETRSNVYMIVIPSSIGSSETFYANLSVTSSYHELTTYIEVNNSCTLTTNKYYTLYPRSSWKSTLNNCLPQDLKQRNTYAQVNSTQPVTVVLYIEDTFKKLLGSTLVLPLDMFKTSKSYFIDNVLDHFLDGSVAAFTMDPHLLVNVLVNFTLAIKDQDIVKNISYSLTKSYLNVFATTKSDVNICLFINLDARPSYFYSNIPVIFYLANQKFVSSSTNPNTQQVVTFDQPMPMSYSGSQYISFPVPSSRENNSTYKLIALRSDTKINIFGDRGLWRQVSLSSTGQVESLELPNSQFYYFNSSNKFMMTITHRIMFSGTIFREPSH</sequence>
<dbReference type="InterPro" id="IPR051663">
    <property type="entry name" value="CLec_Tetranectin-domain"/>
</dbReference>
<name>A0A9W2YWN6_BIOGL</name>
<reference evidence="6" key="1">
    <citation type="submission" date="2025-08" db="UniProtKB">
        <authorList>
            <consortium name="RefSeq"/>
        </authorList>
    </citation>
    <scope>IDENTIFICATION</scope>
</reference>
<dbReference type="CDD" id="cd00037">
    <property type="entry name" value="CLECT"/>
    <property type="match status" value="3"/>
</dbReference>
<evidence type="ECO:0000256" key="2">
    <source>
        <dbReference type="ARBA" id="ARBA00023157"/>
    </source>
</evidence>
<feature type="signal peptide" evidence="3">
    <location>
        <begin position="1"/>
        <end position="26"/>
    </location>
</feature>
<feature type="chain" id="PRO_5040837550" evidence="3">
    <location>
        <begin position="27"/>
        <end position="961"/>
    </location>
</feature>
<dbReference type="OrthoDB" id="7357196at2759"/>
<keyword evidence="1" id="KW-0430">Lectin</keyword>
<dbReference type="InterPro" id="IPR016187">
    <property type="entry name" value="CTDL_fold"/>
</dbReference>
<dbReference type="Pfam" id="PF00059">
    <property type="entry name" value="Lectin_C"/>
    <property type="match status" value="2"/>
</dbReference>
<evidence type="ECO:0000256" key="3">
    <source>
        <dbReference type="SAM" id="SignalP"/>
    </source>
</evidence>
<proteinExistence type="predicted"/>
<evidence type="ECO:0000259" key="4">
    <source>
        <dbReference type="PROSITE" id="PS50041"/>
    </source>
</evidence>
<evidence type="ECO:0000313" key="6">
    <source>
        <dbReference type="RefSeq" id="XP_055867121.1"/>
    </source>
</evidence>
<dbReference type="Proteomes" id="UP001165740">
    <property type="component" value="Chromosome 14"/>
</dbReference>
<dbReference type="PANTHER" id="PTHR22799">
    <property type="entry name" value="TETRANECTIN-RELATED"/>
    <property type="match status" value="1"/>
</dbReference>
<dbReference type="InterPro" id="IPR018378">
    <property type="entry name" value="C-type_lectin_CS"/>
</dbReference>
<dbReference type="SUPFAM" id="SSF56436">
    <property type="entry name" value="C-type lectin-like"/>
    <property type="match status" value="4"/>
</dbReference>
<dbReference type="RefSeq" id="XP_055867121.1">
    <property type="nucleotide sequence ID" value="XM_056011146.1"/>
</dbReference>
<keyword evidence="3" id="KW-0732">Signal</keyword>
<keyword evidence="5" id="KW-1185">Reference proteome</keyword>
<keyword evidence="2" id="KW-1015">Disulfide bond</keyword>
<dbReference type="InterPro" id="IPR001304">
    <property type="entry name" value="C-type_lectin-like"/>
</dbReference>
<dbReference type="Gene3D" id="3.10.100.10">
    <property type="entry name" value="Mannose-Binding Protein A, subunit A"/>
    <property type="match status" value="3"/>
</dbReference>
<dbReference type="PROSITE" id="PS50041">
    <property type="entry name" value="C_TYPE_LECTIN_2"/>
    <property type="match status" value="2"/>
</dbReference>
<protein>
    <submittedName>
        <fullName evidence="6">Secretory phospholipase A2 receptor-like</fullName>
    </submittedName>
</protein>
<gene>
    <name evidence="6" type="primary">LOC106060963</name>
</gene>
<feature type="domain" description="C-type lectin" evidence="4">
    <location>
        <begin position="284"/>
        <end position="402"/>
    </location>
</feature>